<sequence length="447" mass="50521">MSGLCSLSLFIMEVIMSKKTLLLTLALLFSTTYIYAQEQKTIAAVMDLQVGEGISQSVCSTLSDYLRAQLFNTQKFAIVTRENMEQILKEQQFQLSGCTSNECVVQAGQLLGVSKIFTGSLGKVGTTYVITLKLINVESGKAERVETEKCAQCKEETLLISMENIANKIAKIEPKSGAVSEVIQLVQIETKEISLEDDSPVMVLIPAGEFLMGSPEGEGEADEHPQHKVYLDAYYIDKYEVTNEQYAKFLNEWGKDTDENGQKMIYEHDWGVKKISGWFESPQKWQPAKGYEKYPVNNVNWYGANQYAKWAGKRLPTEAEWEKACRASSTTTYYYGNDESELGEYAWYIENSGAKTHPVGTMKPNQWGIYDMYGNVWEWCSDWYYENYYSDSPPKNPQGPFSGNVCVVRGGSWLSGTVSCWSAGRDRLVPDGKWYYRYGFRCAASPK</sequence>
<dbReference type="Pfam" id="PF03781">
    <property type="entry name" value="FGE-sulfatase"/>
    <property type="match status" value="1"/>
</dbReference>
<dbReference type="Proteomes" id="UP000229307">
    <property type="component" value="Unassembled WGS sequence"/>
</dbReference>
<dbReference type="GO" id="GO:0030288">
    <property type="term" value="C:outer membrane-bounded periplasmic space"/>
    <property type="evidence" value="ECO:0007669"/>
    <property type="project" value="InterPro"/>
</dbReference>
<dbReference type="Gene3D" id="3.40.50.10610">
    <property type="entry name" value="ABC-type transport auxiliary lipoprotein component"/>
    <property type="match status" value="1"/>
</dbReference>
<comment type="caution">
    <text evidence="2">The sequence shown here is derived from an EMBL/GenBank/DDBJ whole genome shotgun (WGS) entry which is preliminary data.</text>
</comment>
<organism evidence="2 3">
    <name type="scientific">Candidatus Desantisbacteria bacterium CG_4_10_14_0_8_um_filter_48_22</name>
    <dbReference type="NCBI Taxonomy" id="1974543"/>
    <lineage>
        <taxon>Bacteria</taxon>
        <taxon>Candidatus Desantisiibacteriota</taxon>
    </lineage>
</organism>
<dbReference type="SUPFAM" id="SSF56436">
    <property type="entry name" value="C-type lectin-like"/>
    <property type="match status" value="1"/>
</dbReference>
<reference evidence="3" key="1">
    <citation type="submission" date="2017-09" db="EMBL/GenBank/DDBJ databases">
        <title>Depth-based differentiation of microbial function through sediment-hosted aquifers and enrichment of novel symbionts in the deep terrestrial subsurface.</title>
        <authorList>
            <person name="Probst A.J."/>
            <person name="Ladd B."/>
            <person name="Jarett J.K."/>
            <person name="Geller-Mcgrath D.E."/>
            <person name="Sieber C.M.K."/>
            <person name="Emerson J.B."/>
            <person name="Anantharaman K."/>
            <person name="Thomas B.C."/>
            <person name="Malmstrom R."/>
            <person name="Stieglmeier M."/>
            <person name="Klingl A."/>
            <person name="Woyke T."/>
            <person name="Ryan C.M."/>
            <person name="Banfield J.F."/>
        </authorList>
    </citation>
    <scope>NUCLEOTIDE SEQUENCE [LARGE SCALE GENOMIC DNA]</scope>
</reference>
<proteinExistence type="predicted"/>
<dbReference type="Gene3D" id="3.90.1580.10">
    <property type="entry name" value="paralog of FGE (formylglycine-generating enzyme)"/>
    <property type="match status" value="1"/>
</dbReference>
<dbReference type="InterPro" id="IPR005532">
    <property type="entry name" value="SUMF_dom"/>
</dbReference>
<dbReference type="InterPro" id="IPR051043">
    <property type="entry name" value="Sulfatase_Mod_Factor_Kinase"/>
</dbReference>
<dbReference type="GO" id="GO:0120147">
    <property type="term" value="F:formylglycine-generating oxidase activity"/>
    <property type="evidence" value="ECO:0007669"/>
    <property type="project" value="TreeGrafter"/>
</dbReference>
<dbReference type="EMBL" id="PFMR01000363">
    <property type="protein sequence ID" value="PIZ14293.1"/>
    <property type="molecule type" value="Genomic_DNA"/>
</dbReference>
<gene>
    <name evidence="2" type="ORF">COY52_12965</name>
</gene>
<evidence type="ECO:0000313" key="3">
    <source>
        <dbReference type="Proteomes" id="UP000229307"/>
    </source>
</evidence>
<accession>A0A2M7S4X2</accession>
<dbReference type="PANTHER" id="PTHR23150:SF19">
    <property type="entry name" value="FORMYLGLYCINE-GENERATING ENZYME"/>
    <property type="match status" value="1"/>
</dbReference>
<name>A0A2M7S4X2_9BACT</name>
<dbReference type="AlphaFoldDB" id="A0A2M7S4X2"/>
<dbReference type="InterPro" id="IPR042095">
    <property type="entry name" value="SUMF_sf"/>
</dbReference>
<evidence type="ECO:0000313" key="2">
    <source>
        <dbReference type="EMBL" id="PIZ14293.1"/>
    </source>
</evidence>
<dbReference type="InterPro" id="IPR005534">
    <property type="entry name" value="Curli_assmbl/transp-comp_CsgG"/>
</dbReference>
<protein>
    <recommendedName>
        <fullName evidence="1">Sulfatase-modifying factor enzyme-like domain-containing protein</fullName>
    </recommendedName>
</protein>
<dbReference type="InterPro" id="IPR016187">
    <property type="entry name" value="CTDL_fold"/>
</dbReference>
<dbReference type="Pfam" id="PF03783">
    <property type="entry name" value="CsgG"/>
    <property type="match status" value="1"/>
</dbReference>
<feature type="domain" description="Sulfatase-modifying factor enzyme-like" evidence="1">
    <location>
        <begin position="200"/>
        <end position="443"/>
    </location>
</feature>
<evidence type="ECO:0000259" key="1">
    <source>
        <dbReference type="Pfam" id="PF03781"/>
    </source>
</evidence>
<dbReference type="PANTHER" id="PTHR23150">
    <property type="entry name" value="SULFATASE MODIFYING FACTOR 1, 2"/>
    <property type="match status" value="1"/>
</dbReference>